<protein>
    <submittedName>
        <fullName evidence="2">Uncharacterized protein</fullName>
    </submittedName>
</protein>
<evidence type="ECO:0000313" key="2">
    <source>
        <dbReference type="EMBL" id="SHF10162.1"/>
    </source>
</evidence>
<evidence type="ECO:0000313" key="1">
    <source>
        <dbReference type="EMBL" id="AMJ40192.1"/>
    </source>
</evidence>
<sequence length="299" mass="35815">MERSIINFHTFIRRYCIDRSDMLKSIRLDTQLKTLGIYEKSMSMTEEQVVHAIYQRIKSLSREEAIKIENDPTLRKNECSINIDILEITLENIEKIDPLQYKNLNSIKNACSHMIQSSKLRGNTHYHGWSEKEKEKIIDTERSQLITLINETDEDDLTDVPPLFFRRVLSEDKEKSLLFAIKKKWHEKVEQKSSFSNKDYLLIHENEFKKVFNQEKIIQTLLQRGEKRIYQLNPWELKGVSYQMDTHLILTNPKTELYWCSDKLDWAIIKDHEDHYHIWGDCFFNTTELFHTDLNKNER</sequence>
<evidence type="ECO:0000313" key="4">
    <source>
        <dbReference type="Proteomes" id="UP000184204"/>
    </source>
</evidence>
<dbReference type="KEGG" id="cpro:CPRO_05890"/>
<accession>A0A0X8V8U0</accession>
<dbReference type="RefSeq" id="WP_066047680.1">
    <property type="nucleotide sequence ID" value="NZ_CP014223.1"/>
</dbReference>
<dbReference type="Proteomes" id="UP000068026">
    <property type="component" value="Chromosome"/>
</dbReference>
<dbReference type="EMBL" id="CP014223">
    <property type="protein sequence ID" value="AMJ40192.1"/>
    <property type="molecule type" value="Genomic_DNA"/>
</dbReference>
<reference evidence="4" key="3">
    <citation type="submission" date="2016-11" db="EMBL/GenBank/DDBJ databases">
        <authorList>
            <person name="Jaros S."/>
            <person name="Januszkiewicz K."/>
            <person name="Wedrychowicz H."/>
        </authorList>
    </citation>
    <scope>NUCLEOTIDE SEQUENCE [LARGE SCALE GENOMIC DNA]</scope>
    <source>
        <strain evidence="4">DSM 1682</strain>
    </source>
</reference>
<dbReference type="EMBL" id="FQUA01000017">
    <property type="protein sequence ID" value="SHF10162.1"/>
    <property type="molecule type" value="Genomic_DNA"/>
</dbReference>
<reference evidence="1 3" key="1">
    <citation type="journal article" date="2016" name="Genome Announc.">
        <title>Complete Genome Sequence of the Amino Acid-Fermenting Clostridium propionicum X2 (DSM 1682).</title>
        <authorList>
            <person name="Poehlein A."/>
            <person name="Schlien K."/>
            <person name="Chowdhury N.P."/>
            <person name="Gottschalk G."/>
            <person name="Buckel W."/>
            <person name="Daniel R."/>
        </authorList>
    </citation>
    <scope>NUCLEOTIDE SEQUENCE [LARGE SCALE GENOMIC DNA]</scope>
    <source>
        <strain evidence="1 3">X2</strain>
    </source>
</reference>
<dbReference type="Proteomes" id="UP000184204">
    <property type="component" value="Unassembled WGS sequence"/>
</dbReference>
<evidence type="ECO:0000313" key="3">
    <source>
        <dbReference type="Proteomes" id="UP000068026"/>
    </source>
</evidence>
<reference evidence="2" key="4">
    <citation type="submission" date="2016-11" db="EMBL/GenBank/DDBJ databases">
        <authorList>
            <person name="Varghese N."/>
            <person name="Submissions S."/>
        </authorList>
    </citation>
    <scope>NUCLEOTIDE SEQUENCE</scope>
    <source>
        <strain evidence="2">DSM 1682</strain>
    </source>
</reference>
<gene>
    <name evidence="1" type="ORF">CPRO_05890</name>
    <name evidence="2" type="ORF">SAMN02745151_02784</name>
</gene>
<proteinExistence type="predicted"/>
<reference evidence="3" key="2">
    <citation type="submission" date="2016-01" db="EMBL/GenBank/DDBJ databases">
        <authorList>
            <person name="Poehlein A."/>
            <person name="Schlien K."/>
            <person name="Gottschalk G."/>
            <person name="Buckel W."/>
            <person name="Daniel R."/>
        </authorList>
    </citation>
    <scope>NUCLEOTIDE SEQUENCE [LARGE SCALE GENOMIC DNA]</scope>
    <source>
        <strain evidence="3">X2</strain>
    </source>
</reference>
<dbReference type="AlphaFoldDB" id="A0A0X8V8U0"/>
<organism evidence="2 4">
    <name type="scientific">Anaerotignum propionicum DSM 1682</name>
    <dbReference type="NCBI Taxonomy" id="991789"/>
    <lineage>
        <taxon>Bacteria</taxon>
        <taxon>Bacillati</taxon>
        <taxon>Bacillota</taxon>
        <taxon>Clostridia</taxon>
        <taxon>Lachnospirales</taxon>
        <taxon>Anaerotignaceae</taxon>
        <taxon>Anaerotignum</taxon>
    </lineage>
</organism>
<name>A0A0X8V8U0_ANAPI</name>
<keyword evidence="3" id="KW-1185">Reference proteome</keyword>